<dbReference type="InterPro" id="IPR050317">
    <property type="entry name" value="Plant_Fungal_Acyltransferase"/>
</dbReference>
<dbReference type="PANTHER" id="PTHR31642:SF310">
    <property type="entry name" value="FATTY ALCOHOL:CAFFEOYL-COA ACYLTRANSFERASE"/>
    <property type="match status" value="1"/>
</dbReference>
<sequence>MKLPPSTTPTVLSSQIILPPTLPPTTPLHIPLHPLDHIGSPIQIKHHAWHRLSSSSSSSSSSSFSFDQTVDRLKESLEKAMALFPPTCGTIRTDDDGVRVVDLTEPHRQGALFVVQEWDVPYYLEGGDDLVKDSQEEYDIDEDELAPRQGLLLPEGERMLAVKITKFSNNTIAICTSIHHQITDLSSFQTFLHVWASLARNKTPSPSLVPTDFTHTAERYFPPHTLTTSTPPTPEGFTILSEPPKGPPAFLLQPADVSVWVFGKEALERLKEELKPKNGEGFISTGDALAALLCTAIHQAREAAGIPRIDGRSSDESGVEVVAMAADARDRSSLSKEVYFGNFNPLVITPIPRASLLSHTSSVASHIRSALMTQLSPTYLSTKLAYLSHPPHLTPFFRPAWKADIILTNWCKFDLRSAGLDVG</sequence>
<dbReference type="GO" id="GO:0016747">
    <property type="term" value="F:acyltransferase activity, transferring groups other than amino-acyl groups"/>
    <property type="evidence" value="ECO:0007669"/>
    <property type="project" value="TreeGrafter"/>
</dbReference>
<reference evidence="2" key="1">
    <citation type="submission" date="2020-05" db="EMBL/GenBank/DDBJ databases">
        <title>Phylogenomic resolution of chytrid fungi.</title>
        <authorList>
            <person name="Stajich J.E."/>
            <person name="Amses K."/>
            <person name="Simmons R."/>
            <person name="Seto K."/>
            <person name="Myers J."/>
            <person name="Bonds A."/>
            <person name="Quandt C.A."/>
            <person name="Barry K."/>
            <person name="Liu P."/>
            <person name="Grigoriev I."/>
            <person name="Longcore J.E."/>
            <person name="James T.Y."/>
        </authorList>
    </citation>
    <scope>NUCLEOTIDE SEQUENCE</scope>
    <source>
        <strain evidence="2">JEL0318</strain>
    </source>
</reference>
<evidence type="ECO:0000256" key="1">
    <source>
        <dbReference type="ARBA" id="ARBA00022679"/>
    </source>
</evidence>
<dbReference type="InterPro" id="IPR023213">
    <property type="entry name" value="CAT-like_dom_sf"/>
</dbReference>
<comment type="caution">
    <text evidence="2">The sequence shown here is derived from an EMBL/GenBank/DDBJ whole genome shotgun (WGS) entry which is preliminary data.</text>
</comment>
<dbReference type="Pfam" id="PF02458">
    <property type="entry name" value="Transferase"/>
    <property type="match status" value="1"/>
</dbReference>
<name>A0AAD5S9G0_9FUNG</name>
<evidence type="ECO:0000313" key="2">
    <source>
        <dbReference type="EMBL" id="KAJ3048161.1"/>
    </source>
</evidence>
<dbReference type="PANTHER" id="PTHR31642">
    <property type="entry name" value="TRICHOTHECENE 3-O-ACETYLTRANSFERASE"/>
    <property type="match status" value="1"/>
</dbReference>
<keyword evidence="3" id="KW-1185">Reference proteome</keyword>
<keyword evidence="1" id="KW-0808">Transferase</keyword>
<proteinExistence type="predicted"/>
<dbReference type="AlphaFoldDB" id="A0AAD5S9G0"/>
<dbReference type="EMBL" id="JADGJD010000836">
    <property type="protein sequence ID" value="KAJ3048161.1"/>
    <property type="molecule type" value="Genomic_DNA"/>
</dbReference>
<dbReference type="Gene3D" id="3.30.559.10">
    <property type="entry name" value="Chloramphenicol acetyltransferase-like domain"/>
    <property type="match status" value="2"/>
</dbReference>
<protein>
    <submittedName>
        <fullName evidence="2">Uncharacterized protein</fullName>
    </submittedName>
</protein>
<accession>A0AAD5S9G0</accession>
<organism evidence="2 3">
    <name type="scientific">Rhizophlyctis rosea</name>
    <dbReference type="NCBI Taxonomy" id="64517"/>
    <lineage>
        <taxon>Eukaryota</taxon>
        <taxon>Fungi</taxon>
        <taxon>Fungi incertae sedis</taxon>
        <taxon>Chytridiomycota</taxon>
        <taxon>Chytridiomycota incertae sedis</taxon>
        <taxon>Chytridiomycetes</taxon>
        <taxon>Rhizophlyctidales</taxon>
        <taxon>Rhizophlyctidaceae</taxon>
        <taxon>Rhizophlyctis</taxon>
    </lineage>
</organism>
<evidence type="ECO:0000313" key="3">
    <source>
        <dbReference type="Proteomes" id="UP001212841"/>
    </source>
</evidence>
<feature type="non-terminal residue" evidence="2">
    <location>
        <position position="423"/>
    </location>
</feature>
<gene>
    <name evidence="2" type="ORF">HK097_010816</name>
</gene>
<dbReference type="Proteomes" id="UP001212841">
    <property type="component" value="Unassembled WGS sequence"/>
</dbReference>